<evidence type="ECO:0000313" key="2">
    <source>
        <dbReference type="EMBL" id="RXI40246.1"/>
    </source>
</evidence>
<dbReference type="Pfam" id="PF14297">
    <property type="entry name" value="Lin1244_N"/>
    <property type="match status" value="1"/>
</dbReference>
<evidence type="ECO:0000259" key="1">
    <source>
        <dbReference type="Pfam" id="PF14297"/>
    </source>
</evidence>
<reference evidence="2 3" key="1">
    <citation type="submission" date="2017-09" db="EMBL/GenBank/DDBJ databases">
        <title>Genomics of the genus Arcobacter.</title>
        <authorList>
            <person name="Perez-Cataluna A."/>
            <person name="Figueras M.J."/>
            <person name="Salas-Masso N."/>
        </authorList>
    </citation>
    <scope>NUCLEOTIDE SEQUENCE [LARGE SCALE GENOMIC DNA]</scope>
    <source>
        <strain evidence="2 3">CECT 7834</strain>
    </source>
</reference>
<organism evidence="2 3">
    <name type="scientific">Arcobacter cloacae</name>
    <dbReference type="NCBI Taxonomy" id="1054034"/>
    <lineage>
        <taxon>Bacteria</taxon>
        <taxon>Pseudomonadati</taxon>
        <taxon>Campylobacterota</taxon>
        <taxon>Epsilonproteobacteria</taxon>
        <taxon>Campylobacterales</taxon>
        <taxon>Arcobacteraceae</taxon>
        <taxon>Arcobacter</taxon>
    </lineage>
</organism>
<dbReference type="Proteomes" id="UP000290378">
    <property type="component" value="Unassembled WGS sequence"/>
</dbReference>
<accession>A0AA94JV53</accession>
<protein>
    <recommendedName>
        <fullName evidence="1">Lin1244/Lin1753-like N-terminal domain-containing protein</fullName>
    </recommendedName>
</protein>
<dbReference type="AlphaFoldDB" id="A0AA94JV53"/>
<dbReference type="EMBL" id="NXII01000011">
    <property type="protein sequence ID" value="RXI40246.1"/>
    <property type="molecule type" value="Genomic_DNA"/>
</dbReference>
<dbReference type="InterPro" id="IPR025400">
    <property type="entry name" value="Lin1244/Lin1753-like_N"/>
</dbReference>
<sequence length="209" mass="24255">MIMSNKKDAYYFSHDSDAKDDPKCMLLIEELGLEGYGIFWVLVETLRQQKNFIYPLKLLSSLARKYNTTVVKMEVVVRNYDLFVVENDTFFFSCSLNKRMELMNNKREQAKLAGIKSGEARRNKKIEQKLNGRSTNVEQLNKSKVNKIKENIEALLSLSSLSSEELSRVNIQKLSLENATLKFIEKIGLQKTVDYAENHQDYLLKEILQ</sequence>
<name>A0AA94JV53_9BACT</name>
<proteinExistence type="predicted"/>
<comment type="caution">
    <text evidence="2">The sequence shown here is derived from an EMBL/GenBank/DDBJ whole genome shotgun (WGS) entry which is preliminary data.</text>
</comment>
<feature type="domain" description="Lin1244/Lin1753-like N-terminal" evidence="1">
    <location>
        <begin position="11"/>
        <end position="95"/>
    </location>
</feature>
<keyword evidence="3" id="KW-1185">Reference proteome</keyword>
<evidence type="ECO:0000313" key="3">
    <source>
        <dbReference type="Proteomes" id="UP000290378"/>
    </source>
</evidence>
<gene>
    <name evidence="2" type="ORF">CP963_09190</name>
</gene>